<evidence type="ECO:0000313" key="4">
    <source>
        <dbReference type="EMBL" id="GLV57301.1"/>
    </source>
</evidence>
<dbReference type="InterPro" id="IPR015943">
    <property type="entry name" value="WD40/YVTN_repeat-like_dom_sf"/>
</dbReference>
<dbReference type="SUPFAM" id="SSF50978">
    <property type="entry name" value="WD40 repeat-like"/>
    <property type="match status" value="1"/>
</dbReference>
<dbReference type="InterPro" id="IPR036322">
    <property type="entry name" value="WD40_repeat_dom_sf"/>
</dbReference>
<name>A0ABQ6FUP0_9CHLR</name>
<dbReference type="PROSITE" id="PS00678">
    <property type="entry name" value="WD_REPEATS_1"/>
    <property type="match status" value="1"/>
</dbReference>
<dbReference type="RefSeq" id="WP_338253225.1">
    <property type="nucleotide sequence ID" value="NZ_BSRI01000002.1"/>
</dbReference>
<dbReference type="Gene3D" id="2.130.10.10">
    <property type="entry name" value="YVTN repeat-like/Quinoprotein amine dehydrogenase"/>
    <property type="match status" value="1"/>
</dbReference>
<comment type="caution">
    <text evidence="4">The sequence shown here is derived from an EMBL/GenBank/DDBJ whole genome shotgun (WGS) entry which is preliminary data.</text>
</comment>
<evidence type="ECO:0000256" key="1">
    <source>
        <dbReference type="ARBA" id="ARBA00022574"/>
    </source>
</evidence>
<evidence type="ECO:0000256" key="2">
    <source>
        <dbReference type="ARBA" id="ARBA00022737"/>
    </source>
</evidence>
<evidence type="ECO:0000313" key="5">
    <source>
        <dbReference type="Proteomes" id="UP001344906"/>
    </source>
</evidence>
<dbReference type="InterPro" id="IPR019775">
    <property type="entry name" value="WD40_repeat_CS"/>
</dbReference>
<accession>A0ABQ6FUP0</accession>
<sequence>MESFFSWLTSIVGAGSAYMEQVWDYRAGPDPSSIICNLVCYHQAEEVTALTCSSETRVMASTGEDQDIHIWNVRTRYAVFVYRETMSAVLDWLPDASLKISTSTERVLYIWDVWTQAQKQPGVGVYYSPGSAS</sequence>
<dbReference type="EMBL" id="BSRI01000002">
    <property type="protein sequence ID" value="GLV57301.1"/>
    <property type="molecule type" value="Genomic_DNA"/>
</dbReference>
<gene>
    <name evidence="4" type="ORF">KDH_41370</name>
</gene>
<reference evidence="4 5" key="1">
    <citation type="submission" date="2023-02" db="EMBL/GenBank/DDBJ databases">
        <title>Dictyobacter halimunensis sp. nov., a new member of the class Ktedonobacteria from forest soil in a geothermal area.</title>
        <authorList>
            <person name="Rachmania M.K."/>
            <person name="Ningsih F."/>
            <person name="Sakai Y."/>
            <person name="Yabe S."/>
            <person name="Yokota A."/>
            <person name="Sjamsuridzal W."/>
        </authorList>
    </citation>
    <scope>NUCLEOTIDE SEQUENCE [LARGE SCALE GENOMIC DNA]</scope>
    <source>
        <strain evidence="4 5">S3.2.2.5</strain>
    </source>
</reference>
<feature type="repeat" description="WD" evidence="3">
    <location>
        <begin position="40"/>
        <end position="81"/>
    </location>
</feature>
<dbReference type="InterPro" id="IPR001680">
    <property type="entry name" value="WD40_rpt"/>
</dbReference>
<keyword evidence="2" id="KW-0677">Repeat</keyword>
<proteinExistence type="predicted"/>
<evidence type="ECO:0008006" key="6">
    <source>
        <dbReference type="Google" id="ProtNLM"/>
    </source>
</evidence>
<organism evidence="4 5">
    <name type="scientific">Dictyobacter halimunensis</name>
    <dbReference type="NCBI Taxonomy" id="3026934"/>
    <lineage>
        <taxon>Bacteria</taxon>
        <taxon>Bacillati</taxon>
        <taxon>Chloroflexota</taxon>
        <taxon>Ktedonobacteria</taxon>
        <taxon>Ktedonobacterales</taxon>
        <taxon>Dictyobacteraceae</taxon>
        <taxon>Dictyobacter</taxon>
    </lineage>
</organism>
<evidence type="ECO:0000256" key="3">
    <source>
        <dbReference type="PROSITE-ProRule" id="PRU00221"/>
    </source>
</evidence>
<dbReference type="PROSITE" id="PS50082">
    <property type="entry name" value="WD_REPEATS_2"/>
    <property type="match status" value="1"/>
</dbReference>
<keyword evidence="5" id="KW-1185">Reference proteome</keyword>
<dbReference type="Proteomes" id="UP001344906">
    <property type="component" value="Unassembled WGS sequence"/>
</dbReference>
<protein>
    <recommendedName>
        <fullName evidence="6">Anaphase-promoting complex subunit 4 WD40 domain-containing protein</fullName>
    </recommendedName>
</protein>
<keyword evidence="1 3" id="KW-0853">WD repeat</keyword>